<name>A0A382EL09_9ZZZZ</name>
<sequence>MERLGVPASLLITEPFQEIVDSVSPTLGAASYPTAVLPHPVSALGQPELAVLAKSVVDLVSSQLAD</sequence>
<organism evidence="2">
    <name type="scientific">marine metagenome</name>
    <dbReference type="NCBI Taxonomy" id="408172"/>
    <lineage>
        <taxon>unclassified sequences</taxon>
        <taxon>metagenomes</taxon>
        <taxon>ecological metagenomes</taxon>
    </lineage>
</organism>
<protein>
    <recommendedName>
        <fullName evidence="1">UGSC-like domain-containing protein</fullName>
    </recommendedName>
</protein>
<dbReference type="InterPro" id="IPR057767">
    <property type="entry name" value="UGSC-like_dom"/>
</dbReference>
<dbReference type="Pfam" id="PF24696">
    <property type="entry name" value="UGSC"/>
    <property type="match status" value="1"/>
</dbReference>
<dbReference type="AlphaFoldDB" id="A0A382EL09"/>
<evidence type="ECO:0000259" key="1">
    <source>
        <dbReference type="Pfam" id="PF24696"/>
    </source>
</evidence>
<feature type="domain" description="UGSC-like" evidence="1">
    <location>
        <begin position="1"/>
        <end position="64"/>
    </location>
</feature>
<gene>
    <name evidence="2" type="ORF">METZ01_LOCUS203856</name>
</gene>
<proteinExistence type="predicted"/>
<accession>A0A382EL09</accession>
<evidence type="ECO:0000313" key="2">
    <source>
        <dbReference type="EMBL" id="SVB51002.1"/>
    </source>
</evidence>
<dbReference type="EMBL" id="UINC01044911">
    <property type="protein sequence ID" value="SVB51002.1"/>
    <property type="molecule type" value="Genomic_DNA"/>
</dbReference>
<reference evidence="2" key="1">
    <citation type="submission" date="2018-05" db="EMBL/GenBank/DDBJ databases">
        <authorList>
            <person name="Lanie J.A."/>
            <person name="Ng W.-L."/>
            <person name="Kazmierczak K.M."/>
            <person name="Andrzejewski T.M."/>
            <person name="Davidsen T.M."/>
            <person name="Wayne K.J."/>
            <person name="Tettelin H."/>
            <person name="Glass J.I."/>
            <person name="Rusch D."/>
            <person name="Podicherti R."/>
            <person name="Tsui H.-C.T."/>
            <person name="Winkler M.E."/>
        </authorList>
    </citation>
    <scope>NUCLEOTIDE SEQUENCE</scope>
</reference>